<keyword evidence="4" id="KW-1185">Reference proteome</keyword>
<feature type="compositionally biased region" description="Basic and acidic residues" evidence="1">
    <location>
        <begin position="18"/>
        <end position="50"/>
    </location>
</feature>
<evidence type="ECO:0000313" key="3">
    <source>
        <dbReference type="EMBL" id="KAH7573123.1"/>
    </source>
</evidence>
<feature type="transmembrane region" description="Helical" evidence="2">
    <location>
        <begin position="130"/>
        <end position="152"/>
    </location>
</feature>
<protein>
    <submittedName>
        <fullName evidence="3">Uncharacterized protein</fullName>
    </submittedName>
</protein>
<feature type="region of interest" description="Disordered" evidence="1">
    <location>
        <begin position="1"/>
        <end position="50"/>
    </location>
</feature>
<keyword evidence="2" id="KW-0472">Membrane</keyword>
<evidence type="ECO:0000256" key="2">
    <source>
        <dbReference type="SAM" id="Phobius"/>
    </source>
</evidence>
<evidence type="ECO:0000256" key="1">
    <source>
        <dbReference type="SAM" id="MobiDB-lite"/>
    </source>
</evidence>
<dbReference type="InterPro" id="IPR036259">
    <property type="entry name" value="MFS_trans_sf"/>
</dbReference>
<accession>A0ABQ8I924</accession>
<dbReference type="EMBL" id="JAFEMO010000003">
    <property type="protein sequence ID" value="KAH7573123.1"/>
    <property type="molecule type" value="Genomic_DNA"/>
</dbReference>
<gene>
    <name evidence="3" type="ORF">JRO89_XS03G0072400</name>
</gene>
<sequence length="212" mass="24198">MEDPLEDRAEAYVEDSADDRVDDDRVEDQAEPHMEDPPENRVDDDRVEDPAKAHVEALAEDRVDDDGVLKDRVDDRVEDAADDRVKLEKEYGGLLPGFLCSCHIRLMQGSGVNGLDEFMISELPKSLNNYASTMIGFVVDGIGNFLGILFVYANRQLFSATMNESHLGKYNFQLMILSFLNMCYYYPISVIYILIRYARSDMVERDHITINQ</sequence>
<comment type="caution">
    <text evidence="3">The sequence shown here is derived from an EMBL/GenBank/DDBJ whole genome shotgun (WGS) entry which is preliminary data.</text>
</comment>
<proteinExistence type="predicted"/>
<name>A0ABQ8I924_9ROSI</name>
<keyword evidence="2" id="KW-0812">Transmembrane</keyword>
<evidence type="ECO:0000313" key="4">
    <source>
        <dbReference type="Proteomes" id="UP000827721"/>
    </source>
</evidence>
<organism evidence="3 4">
    <name type="scientific">Xanthoceras sorbifolium</name>
    <dbReference type="NCBI Taxonomy" id="99658"/>
    <lineage>
        <taxon>Eukaryota</taxon>
        <taxon>Viridiplantae</taxon>
        <taxon>Streptophyta</taxon>
        <taxon>Embryophyta</taxon>
        <taxon>Tracheophyta</taxon>
        <taxon>Spermatophyta</taxon>
        <taxon>Magnoliopsida</taxon>
        <taxon>eudicotyledons</taxon>
        <taxon>Gunneridae</taxon>
        <taxon>Pentapetalae</taxon>
        <taxon>rosids</taxon>
        <taxon>malvids</taxon>
        <taxon>Sapindales</taxon>
        <taxon>Sapindaceae</taxon>
        <taxon>Xanthoceroideae</taxon>
        <taxon>Xanthoceras</taxon>
    </lineage>
</organism>
<reference evidence="3 4" key="1">
    <citation type="submission" date="2021-02" db="EMBL/GenBank/DDBJ databases">
        <title>Plant Genome Project.</title>
        <authorList>
            <person name="Zhang R.-G."/>
        </authorList>
    </citation>
    <scope>NUCLEOTIDE SEQUENCE [LARGE SCALE GENOMIC DNA]</scope>
    <source>
        <tissue evidence="3">Leaves</tissue>
    </source>
</reference>
<dbReference type="Gene3D" id="1.20.1250.20">
    <property type="entry name" value="MFS general substrate transporter like domains"/>
    <property type="match status" value="1"/>
</dbReference>
<keyword evidence="2" id="KW-1133">Transmembrane helix</keyword>
<feature type="transmembrane region" description="Helical" evidence="2">
    <location>
        <begin position="172"/>
        <end position="195"/>
    </location>
</feature>
<feature type="compositionally biased region" description="Basic and acidic residues" evidence="1">
    <location>
        <begin position="1"/>
        <end position="11"/>
    </location>
</feature>
<dbReference type="Proteomes" id="UP000827721">
    <property type="component" value="Unassembled WGS sequence"/>
</dbReference>